<evidence type="ECO:0000256" key="2">
    <source>
        <dbReference type="SAM" id="MobiDB-lite"/>
    </source>
</evidence>
<feature type="binding site" evidence="1">
    <location>
        <position position="8"/>
    </location>
    <ligand>
        <name>a divalent metal cation</name>
        <dbReference type="ChEBI" id="CHEBI:60240"/>
        <label>1</label>
    </ligand>
</feature>
<dbReference type="SUPFAM" id="SSF51556">
    <property type="entry name" value="Metallo-dependent hydrolases"/>
    <property type="match status" value="1"/>
</dbReference>
<dbReference type="PANTHER" id="PTHR46124:SF2">
    <property type="entry name" value="D-AMINOACYL-TRNA DEACYLASE"/>
    <property type="match status" value="1"/>
</dbReference>
<keyword evidence="1" id="KW-0479">Metal-binding</keyword>
<evidence type="ECO:0000313" key="4">
    <source>
        <dbReference type="Proteomes" id="UP000238589"/>
    </source>
</evidence>
<dbReference type="GO" id="GO:0046872">
    <property type="term" value="F:metal ion binding"/>
    <property type="evidence" value="ECO:0007669"/>
    <property type="project" value="UniProtKB-KW"/>
</dbReference>
<feature type="binding site" evidence="1">
    <location>
        <position position="216"/>
    </location>
    <ligand>
        <name>a divalent metal cation</name>
        <dbReference type="ChEBI" id="CHEBI:60240"/>
        <label>1</label>
    </ligand>
</feature>
<feature type="binding site" evidence="1">
    <location>
        <position position="166"/>
    </location>
    <ligand>
        <name>a divalent metal cation</name>
        <dbReference type="ChEBI" id="CHEBI:60240"/>
        <label>2</label>
    </ligand>
</feature>
<sequence length="315" mass="33203">MWIDTHCHLDAPEFGTDHALGLQAREQARALGVGLCVYPAVHAADFASVRELAHRTGDAYALGIHPLFVPRAGPEDLQALAAALERHAGDPRLVAVGEIGLDFFLPELCTPGMRERQWQCYREQLRLAQCHGLPVILHVRRSADWLLKGLREAAARGRPVAGGIAHAFNGSVQQAQAFLSLGFKLGFGGAATFDAARQLRQLFGNLPPDALVLETDAPDIPPQWRHVNAAQRAAGRPQGLNSPAELPRIGAELAGLRGLSSAALAGLTTANALSALPRLAALLPSPAAAFVPADQADPAAAGPPPVGTARHMEAS</sequence>
<dbReference type="InterPro" id="IPR032466">
    <property type="entry name" value="Metal_Hydrolase"/>
</dbReference>
<dbReference type="Gene3D" id="3.20.20.140">
    <property type="entry name" value="Metal-dependent hydrolases"/>
    <property type="match status" value="1"/>
</dbReference>
<feature type="binding site" evidence="1">
    <location>
        <position position="6"/>
    </location>
    <ligand>
        <name>a divalent metal cation</name>
        <dbReference type="ChEBI" id="CHEBI:60240"/>
        <label>1</label>
    </ligand>
</feature>
<reference evidence="3 4" key="1">
    <citation type="submission" date="2018-03" db="EMBL/GenBank/DDBJ databases">
        <title>Comparative genomics illustrates the genes involved in a hyperalkaliphilic mechanisms of Serpentinomonas isolated from highly-alkaline calcium-rich serpentinized springs.</title>
        <authorList>
            <person name="Suzuki S."/>
            <person name="Ishii S."/>
            <person name="Walworth N."/>
            <person name="Bird L."/>
            <person name="Kuenen J.G."/>
            <person name="Nealson K.H."/>
        </authorList>
    </citation>
    <scope>NUCLEOTIDE SEQUENCE [LARGE SCALE GENOMIC DNA]</scope>
    <source>
        <strain evidence="3 4">P1</strain>
    </source>
</reference>
<dbReference type="OrthoDB" id="9810005at2"/>
<dbReference type="GO" id="GO:0016788">
    <property type="term" value="F:hydrolase activity, acting on ester bonds"/>
    <property type="evidence" value="ECO:0007669"/>
    <property type="project" value="InterPro"/>
</dbReference>
<keyword evidence="4" id="KW-1185">Reference proteome</keyword>
<proteinExistence type="predicted"/>
<dbReference type="AlphaFoldDB" id="A0A2S9K9Q4"/>
<feature type="region of interest" description="Disordered" evidence="2">
    <location>
        <begin position="295"/>
        <end position="315"/>
    </location>
</feature>
<dbReference type="Pfam" id="PF01026">
    <property type="entry name" value="TatD_DNase"/>
    <property type="match status" value="1"/>
</dbReference>
<protein>
    <submittedName>
        <fullName evidence="3">DNAase</fullName>
    </submittedName>
</protein>
<feature type="binding site" evidence="1">
    <location>
        <position position="98"/>
    </location>
    <ligand>
        <name>a divalent metal cation</name>
        <dbReference type="ChEBI" id="CHEBI:60240"/>
        <label>1</label>
    </ligand>
</feature>
<evidence type="ECO:0000256" key="1">
    <source>
        <dbReference type="PIRSR" id="PIRSR005902-1"/>
    </source>
</evidence>
<feature type="binding site" evidence="1">
    <location>
        <position position="138"/>
    </location>
    <ligand>
        <name>a divalent metal cation</name>
        <dbReference type="ChEBI" id="CHEBI:60240"/>
        <label>2</label>
    </ligand>
</feature>
<dbReference type="InterPro" id="IPR001130">
    <property type="entry name" value="TatD-like"/>
</dbReference>
<accession>A0A2S9K9Q4</accession>
<dbReference type="CDD" id="cd01310">
    <property type="entry name" value="TatD_DNAse"/>
    <property type="match status" value="1"/>
</dbReference>
<organism evidence="3 4">
    <name type="scientific">Malikia granosa</name>
    <dbReference type="NCBI Taxonomy" id="263067"/>
    <lineage>
        <taxon>Bacteria</taxon>
        <taxon>Pseudomonadati</taxon>
        <taxon>Pseudomonadota</taxon>
        <taxon>Betaproteobacteria</taxon>
        <taxon>Burkholderiales</taxon>
        <taxon>Comamonadaceae</taxon>
        <taxon>Malikia</taxon>
    </lineage>
</organism>
<evidence type="ECO:0000313" key="3">
    <source>
        <dbReference type="EMBL" id="PRD67203.1"/>
    </source>
</evidence>
<dbReference type="EMBL" id="PVLQ01000001">
    <property type="protein sequence ID" value="PRD67203.1"/>
    <property type="molecule type" value="Genomic_DNA"/>
</dbReference>
<name>A0A2S9K9Q4_9BURK</name>
<dbReference type="PIRSF" id="PIRSF005902">
    <property type="entry name" value="DNase_TatD"/>
    <property type="match status" value="1"/>
</dbReference>
<gene>
    <name evidence="3" type="ORF">C6P64_00095</name>
</gene>
<comment type="caution">
    <text evidence="3">The sequence shown here is derived from an EMBL/GenBank/DDBJ whole genome shotgun (WGS) entry which is preliminary data.</text>
</comment>
<dbReference type="RefSeq" id="WP_105746567.1">
    <property type="nucleotide sequence ID" value="NZ_PVLQ01000001.1"/>
</dbReference>
<dbReference type="Proteomes" id="UP000238589">
    <property type="component" value="Unassembled WGS sequence"/>
</dbReference>
<dbReference type="PANTHER" id="PTHR46124">
    <property type="entry name" value="D-AMINOACYL-TRNA DEACYLASE"/>
    <property type="match status" value="1"/>
</dbReference>